<dbReference type="InterPro" id="IPR036922">
    <property type="entry name" value="Rieske_2Fe-2S_sf"/>
</dbReference>
<name>U2YAL4_9SPHN</name>
<dbReference type="PANTHER" id="PTHR21496">
    <property type="entry name" value="FERREDOXIN-RELATED"/>
    <property type="match status" value="1"/>
</dbReference>
<dbReference type="CDD" id="cd03528">
    <property type="entry name" value="Rieske_RO_ferredoxin"/>
    <property type="match status" value="1"/>
</dbReference>
<evidence type="ECO:0000256" key="6">
    <source>
        <dbReference type="ARBA" id="ARBA00038001"/>
    </source>
</evidence>
<proteinExistence type="inferred from homology"/>
<dbReference type="Gene3D" id="2.102.10.10">
    <property type="entry name" value="Rieske [2Fe-2S] iron-sulphur domain"/>
    <property type="match status" value="1"/>
</dbReference>
<sequence>MTQWHDVGPDGLVAEGEVVAVIAGGKPIALFLHEGVHFAIHDLCTHGNTPLSDGWVEDGCIECPLHQGKFCIRTGEALTTPVTEPVATFATRVIDGRVEIEV</sequence>
<comment type="similarity">
    <text evidence="6">Belongs to the bacterial ring-hydroxylating dioxygenase ferredoxin component family.</text>
</comment>
<organism evidence="8 9">
    <name type="scientific">Caenibius tardaugens NBRC 16725</name>
    <dbReference type="NCBI Taxonomy" id="1219035"/>
    <lineage>
        <taxon>Bacteria</taxon>
        <taxon>Pseudomonadati</taxon>
        <taxon>Pseudomonadota</taxon>
        <taxon>Alphaproteobacteria</taxon>
        <taxon>Sphingomonadales</taxon>
        <taxon>Erythrobacteraceae</taxon>
        <taxon>Caenibius</taxon>
    </lineage>
</organism>
<feature type="domain" description="Rieske" evidence="7">
    <location>
        <begin position="4"/>
        <end position="100"/>
    </location>
</feature>
<comment type="cofactor">
    <cofactor evidence="5">
        <name>[2Fe-2S] cluster</name>
        <dbReference type="ChEBI" id="CHEBI:190135"/>
    </cofactor>
</comment>
<dbReference type="PROSITE" id="PS51296">
    <property type="entry name" value="RIESKE"/>
    <property type="match status" value="1"/>
</dbReference>
<dbReference type="eggNOG" id="COG2146">
    <property type="taxonomic scope" value="Bacteria"/>
</dbReference>
<dbReference type="AlphaFoldDB" id="U2YAL4"/>
<reference evidence="8 9" key="1">
    <citation type="submission" date="2013-09" db="EMBL/GenBank/DDBJ databases">
        <title>Whole genome shotgun sequence of Novosphingobium tardaugens NBRC 16725.</title>
        <authorList>
            <person name="Isaki S."/>
            <person name="Hosoyama A."/>
            <person name="Tsuchikane K."/>
            <person name="Katsumata H."/>
            <person name="Ando Y."/>
            <person name="Yamazaki S."/>
            <person name="Fujita N."/>
        </authorList>
    </citation>
    <scope>NUCLEOTIDE SEQUENCE [LARGE SCALE GENOMIC DNA]</scope>
    <source>
        <strain evidence="8 9">NBRC 16725</strain>
    </source>
</reference>
<dbReference type="Pfam" id="PF00355">
    <property type="entry name" value="Rieske"/>
    <property type="match status" value="1"/>
</dbReference>
<keyword evidence="4" id="KW-0411">Iron-sulfur</keyword>
<keyword evidence="9" id="KW-1185">Reference proteome</keyword>
<dbReference type="InterPro" id="IPR017941">
    <property type="entry name" value="Rieske_2Fe-2S"/>
</dbReference>
<evidence type="ECO:0000256" key="2">
    <source>
        <dbReference type="ARBA" id="ARBA00022723"/>
    </source>
</evidence>
<evidence type="ECO:0000256" key="5">
    <source>
        <dbReference type="ARBA" id="ARBA00034078"/>
    </source>
</evidence>
<keyword evidence="2" id="KW-0479">Metal-binding</keyword>
<accession>U2YAL4</accession>
<dbReference type="Proteomes" id="UP000016568">
    <property type="component" value="Unassembled WGS sequence"/>
</dbReference>
<dbReference type="GO" id="GO:0051537">
    <property type="term" value="F:2 iron, 2 sulfur cluster binding"/>
    <property type="evidence" value="ECO:0007669"/>
    <property type="project" value="UniProtKB-KW"/>
</dbReference>
<gene>
    <name evidence="8" type="ORF">NT2_09_00640</name>
</gene>
<protein>
    <submittedName>
        <fullName evidence="8">Putative ferredoxin</fullName>
    </submittedName>
</protein>
<dbReference type="RefSeq" id="WP_021691274.1">
    <property type="nucleotide sequence ID" value="NZ_BASZ01000009.1"/>
</dbReference>
<evidence type="ECO:0000259" key="7">
    <source>
        <dbReference type="PROSITE" id="PS51296"/>
    </source>
</evidence>
<keyword evidence="1" id="KW-0001">2Fe-2S</keyword>
<evidence type="ECO:0000256" key="1">
    <source>
        <dbReference type="ARBA" id="ARBA00022714"/>
    </source>
</evidence>
<dbReference type="EMBL" id="BASZ01000009">
    <property type="protein sequence ID" value="GAD50456.1"/>
    <property type="molecule type" value="Genomic_DNA"/>
</dbReference>
<dbReference type="GO" id="GO:0046872">
    <property type="term" value="F:metal ion binding"/>
    <property type="evidence" value="ECO:0007669"/>
    <property type="project" value="UniProtKB-KW"/>
</dbReference>
<evidence type="ECO:0000313" key="9">
    <source>
        <dbReference type="Proteomes" id="UP000016568"/>
    </source>
</evidence>
<evidence type="ECO:0000256" key="4">
    <source>
        <dbReference type="ARBA" id="ARBA00023014"/>
    </source>
</evidence>
<dbReference type="SUPFAM" id="SSF50022">
    <property type="entry name" value="ISP domain"/>
    <property type="match status" value="1"/>
</dbReference>
<evidence type="ECO:0000313" key="8">
    <source>
        <dbReference type="EMBL" id="GAD50456.1"/>
    </source>
</evidence>
<evidence type="ECO:0000256" key="3">
    <source>
        <dbReference type="ARBA" id="ARBA00023004"/>
    </source>
</evidence>
<comment type="caution">
    <text evidence="8">The sequence shown here is derived from an EMBL/GenBank/DDBJ whole genome shotgun (WGS) entry which is preliminary data.</text>
</comment>
<dbReference type="PANTHER" id="PTHR21496:SF0">
    <property type="entry name" value="RIESKE DOMAIN-CONTAINING PROTEIN"/>
    <property type="match status" value="1"/>
</dbReference>
<keyword evidence="3" id="KW-0408">Iron</keyword>